<dbReference type="InterPro" id="IPR036942">
    <property type="entry name" value="Beta-barrel_TonB_sf"/>
</dbReference>
<dbReference type="Gene3D" id="2.170.130.10">
    <property type="entry name" value="TonB-dependent receptor, plug domain"/>
    <property type="match status" value="1"/>
</dbReference>
<evidence type="ECO:0000256" key="5">
    <source>
        <dbReference type="ARBA" id="ARBA00022692"/>
    </source>
</evidence>
<keyword evidence="4 10" id="KW-1134">Transmembrane beta strand</keyword>
<evidence type="ECO:0000256" key="11">
    <source>
        <dbReference type="PROSITE-ProRule" id="PRU10144"/>
    </source>
</evidence>
<feature type="signal peptide" evidence="13">
    <location>
        <begin position="1"/>
        <end position="26"/>
    </location>
</feature>
<evidence type="ECO:0000256" key="2">
    <source>
        <dbReference type="ARBA" id="ARBA00009810"/>
    </source>
</evidence>
<dbReference type="AlphaFoldDB" id="A0A8J6QVN5"/>
<evidence type="ECO:0000256" key="3">
    <source>
        <dbReference type="ARBA" id="ARBA00022448"/>
    </source>
</evidence>
<organism evidence="16 17">
    <name type="scientific">Neiella litorisoli</name>
    <dbReference type="NCBI Taxonomy" id="2771431"/>
    <lineage>
        <taxon>Bacteria</taxon>
        <taxon>Pseudomonadati</taxon>
        <taxon>Pseudomonadota</taxon>
        <taxon>Gammaproteobacteria</taxon>
        <taxon>Alteromonadales</taxon>
        <taxon>Echinimonadaceae</taxon>
        <taxon>Neiella</taxon>
    </lineage>
</organism>
<evidence type="ECO:0000256" key="7">
    <source>
        <dbReference type="ARBA" id="ARBA00023077"/>
    </source>
</evidence>
<keyword evidence="7 12" id="KW-0798">TonB box</keyword>
<dbReference type="RefSeq" id="WP_191145798.1">
    <property type="nucleotide sequence ID" value="NZ_JACXAF010000022.1"/>
</dbReference>
<dbReference type="SUPFAM" id="SSF56935">
    <property type="entry name" value="Porins"/>
    <property type="match status" value="1"/>
</dbReference>
<dbReference type="InterPro" id="IPR012910">
    <property type="entry name" value="Plug_dom"/>
</dbReference>
<evidence type="ECO:0000256" key="9">
    <source>
        <dbReference type="ARBA" id="ARBA00023237"/>
    </source>
</evidence>
<dbReference type="Proteomes" id="UP000638014">
    <property type="component" value="Unassembled WGS sequence"/>
</dbReference>
<dbReference type="Pfam" id="PF00593">
    <property type="entry name" value="TonB_dep_Rec_b-barrel"/>
    <property type="match status" value="1"/>
</dbReference>
<dbReference type="GO" id="GO:0009279">
    <property type="term" value="C:cell outer membrane"/>
    <property type="evidence" value="ECO:0007669"/>
    <property type="project" value="UniProtKB-SubCell"/>
</dbReference>
<evidence type="ECO:0000256" key="8">
    <source>
        <dbReference type="ARBA" id="ARBA00023136"/>
    </source>
</evidence>
<accession>A0A8J6QVN5</accession>
<comment type="caution">
    <text evidence="16">The sequence shown here is derived from an EMBL/GenBank/DDBJ whole genome shotgun (WGS) entry which is preliminary data.</text>
</comment>
<feature type="domain" description="TonB-dependent receptor plug" evidence="15">
    <location>
        <begin position="53"/>
        <end position="145"/>
    </location>
</feature>
<evidence type="ECO:0000313" key="17">
    <source>
        <dbReference type="Proteomes" id="UP000638014"/>
    </source>
</evidence>
<dbReference type="PANTHER" id="PTHR30069">
    <property type="entry name" value="TONB-DEPENDENT OUTER MEMBRANE RECEPTOR"/>
    <property type="match status" value="1"/>
</dbReference>
<sequence>MLNQRFHRCAIAVAVSSFFAVHSASAAEQQQQQQQDQQQSVERIAVWSTAVSSSSMYMSAETIADKQADHISDLLRTIPGVDVGGAHSLNQRITIRSMDDKDLDISIDGAKQNTYMYHHMGNLQIHADILKSVDIDVGTNSVINSGLGGSVRFETKQARELLRPDQTIGGRIQVTAGDNSGENYSASGYGLLGEDFDFLAYYNYVDRDNYEVGGGKIKNGSGEVIEGTDGKVRGLEGEVDDLLLKLGWNLTGNQRLQLSYESYKDEGDYSYRPDMGLATDIAITESLQIPLLWPTEFTRDTVTLNYELLTDSTLLKAAVYTNSSELWRDETGYGQNPAYAAWAAIVTGEAKNSGINMLAETTVDDADSHEITWGFDYVKHDTDYKTKSDAGQLTSGEDASNLAIFAQDRIRFNDQFSITPGFRYDKYDIDSAVIDDSFSNTAFALAAEYQPVDNLVIKLSGTQLFKGPEISEVFVGAGLDEVPNPDIKEETGVNYEAAFAYRADLNSAGTLSVGGTVFKTEIDGYIYDYATPPEGVRARYWKDNIGDMELDGFEAYSNYSIGEFDAGITFSRAESDLSAFAGYEQYDGARLDREQGDTISANAGYFFAAIDLSVFWEVLHVDDVDAGLDLDGASLDNSKDGYTVHNISARWEPANITGLTVIAGVDNLFDEFYASQSSRTGTSFHPRFGELYLQDYEPGRNIKATVAYQF</sequence>
<dbReference type="InterPro" id="IPR039426">
    <property type="entry name" value="TonB-dep_rcpt-like"/>
</dbReference>
<protein>
    <submittedName>
        <fullName evidence="16">TonB-dependent receptor</fullName>
    </submittedName>
</protein>
<keyword evidence="8 10" id="KW-0472">Membrane</keyword>
<comment type="similarity">
    <text evidence="2 10 12">Belongs to the TonB-dependent receptor family.</text>
</comment>
<dbReference type="Gene3D" id="2.40.170.20">
    <property type="entry name" value="TonB-dependent receptor, beta-barrel domain"/>
    <property type="match status" value="1"/>
</dbReference>
<name>A0A8J6QVN5_9GAMM</name>
<evidence type="ECO:0000256" key="13">
    <source>
        <dbReference type="SAM" id="SignalP"/>
    </source>
</evidence>
<evidence type="ECO:0000256" key="1">
    <source>
        <dbReference type="ARBA" id="ARBA00004571"/>
    </source>
</evidence>
<dbReference type="PANTHER" id="PTHR30069:SF41">
    <property type="entry name" value="HEME_HEMOPEXIN UTILIZATION PROTEIN C"/>
    <property type="match status" value="1"/>
</dbReference>
<dbReference type="EMBL" id="JACXAF010000022">
    <property type="protein sequence ID" value="MBD1390733.1"/>
    <property type="molecule type" value="Genomic_DNA"/>
</dbReference>
<evidence type="ECO:0000256" key="12">
    <source>
        <dbReference type="RuleBase" id="RU003357"/>
    </source>
</evidence>
<evidence type="ECO:0000259" key="15">
    <source>
        <dbReference type="Pfam" id="PF07715"/>
    </source>
</evidence>
<keyword evidence="17" id="KW-1185">Reference proteome</keyword>
<feature type="domain" description="TonB-dependent receptor-like beta-barrel" evidence="14">
    <location>
        <begin position="248"/>
        <end position="668"/>
    </location>
</feature>
<keyword evidence="16" id="KW-0675">Receptor</keyword>
<evidence type="ECO:0000256" key="4">
    <source>
        <dbReference type="ARBA" id="ARBA00022452"/>
    </source>
</evidence>
<proteinExistence type="inferred from homology"/>
<dbReference type="GO" id="GO:0015344">
    <property type="term" value="F:siderophore uptake transmembrane transporter activity"/>
    <property type="evidence" value="ECO:0007669"/>
    <property type="project" value="TreeGrafter"/>
</dbReference>
<dbReference type="Pfam" id="PF07715">
    <property type="entry name" value="Plug"/>
    <property type="match status" value="1"/>
</dbReference>
<keyword evidence="5 10" id="KW-0812">Transmembrane</keyword>
<evidence type="ECO:0000313" key="16">
    <source>
        <dbReference type="EMBL" id="MBD1390733.1"/>
    </source>
</evidence>
<evidence type="ECO:0000256" key="10">
    <source>
        <dbReference type="PROSITE-ProRule" id="PRU01360"/>
    </source>
</evidence>
<dbReference type="InterPro" id="IPR010917">
    <property type="entry name" value="TonB_rcpt_CS"/>
</dbReference>
<reference evidence="16" key="1">
    <citation type="submission" date="2020-09" db="EMBL/GenBank/DDBJ databases">
        <title>A novel bacterium of genus Neiella, isolated from South China Sea.</title>
        <authorList>
            <person name="Huang H."/>
            <person name="Mo K."/>
            <person name="Hu Y."/>
        </authorList>
    </citation>
    <scope>NUCLEOTIDE SEQUENCE</scope>
    <source>
        <strain evidence="16">HB171785</strain>
    </source>
</reference>
<dbReference type="GO" id="GO:0044718">
    <property type="term" value="P:siderophore transmembrane transport"/>
    <property type="evidence" value="ECO:0007669"/>
    <property type="project" value="TreeGrafter"/>
</dbReference>
<keyword evidence="6 13" id="KW-0732">Signal</keyword>
<evidence type="ECO:0000256" key="6">
    <source>
        <dbReference type="ARBA" id="ARBA00022729"/>
    </source>
</evidence>
<dbReference type="InterPro" id="IPR000531">
    <property type="entry name" value="Beta-barrel_TonB"/>
</dbReference>
<dbReference type="InterPro" id="IPR037066">
    <property type="entry name" value="Plug_dom_sf"/>
</dbReference>
<dbReference type="CDD" id="cd01347">
    <property type="entry name" value="ligand_gated_channel"/>
    <property type="match status" value="1"/>
</dbReference>
<dbReference type="PROSITE" id="PS52016">
    <property type="entry name" value="TONB_DEPENDENT_REC_3"/>
    <property type="match status" value="1"/>
</dbReference>
<dbReference type="PROSITE" id="PS01156">
    <property type="entry name" value="TONB_DEPENDENT_REC_2"/>
    <property type="match status" value="1"/>
</dbReference>
<comment type="subcellular location">
    <subcellularLocation>
        <location evidence="1 10">Cell outer membrane</location>
        <topology evidence="1 10">Multi-pass membrane protein</topology>
    </subcellularLocation>
</comment>
<keyword evidence="3 10" id="KW-0813">Transport</keyword>
<gene>
    <name evidence="16" type="ORF">IC617_14980</name>
</gene>
<feature type="short sequence motif" description="TonB C-terminal box" evidence="11">
    <location>
        <begin position="693"/>
        <end position="710"/>
    </location>
</feature>
<feature type="chain" id="PRO_5035230901" evidence="13">
    <location>
        <begin position="27"/>
        <end position="710"/>
    </location>
</feature>
<evidence type="ECO:0000259" key="14">
    <source>
        <dbReference type="Pfam" id="PF00593"/>
    </source>
</evidence>
<keyword evidence="9 10" id="KW-0998">Cell outer membrane</keyword>